<proteinExistence type="predicted"/>
<accession>A0A672PLT9</accession>
<evidence type="ECO:0000256" key="3">
    <source>
        <dbReference type="ARBA" id="ARBA00023125"/>
    </source>
</evidence>
<protein>
    <submittedName>
        <fullName evidence="8">Interferon regulatory factor 6</fullName>
    </submittedName>
</protein>
<evidence type="ECO:0000256" key="2">
    <source>
        <dbReference type="ARBA" id="ARBA00023015"/>
    </source>
</evidence>
<evidence type="ECO:0000313" key="8">
    <source>
        <dbReference type="Ensembl" id="ENSSGRP00000064759.1"/>
    </source>
</evidence>
<dbReference type="Pfam" id="PF00605">
    <property type="entry name" value="IRF"/>
    <property type="match status" value="1"/>
</dbReference>
<dbReference type="GO" id="GO:0005634">
    <property type="term" value="C:nucleus"/>
    <property type="evidence" value="ECO:0007669"/>
    <property type="project" value="UniProtKB-SubCell"/>
</dbReference>
<dbReference type="AlphaFoldDB" id="A0A672PLT9"/>
<dbReference type="PRINTS" id="PR00267">
    <property type="entry name" value="INTFRNREGFCT"/>
</dbReference>
<dbReference type="InterPro" id="IPR036390">
    <property type="entry name" value="WH_DNA-bd_sf"/>
</dbReference>
<dbReference type="InterPro" id="IPR001346">
    <property type="entry name" value="Interferon_reg_fact_DNA-bd_dom"/>
</dbReference>
<keyword evidence="4" id="KW-0804">Transcription</keyword>
<sequence>MSSHPRRVRLKPWLVSQVDNGTFPGLIWLNRETKRFQIPWKHATRHTPQQEEENTIFKAWAVETGKYQEGVDEPDPAKWKAQLRCALNKSREFNLIYDGTKEVPMNPLKIYDVCDIPQTHSNPGNTHTHTRTQTHSHTHTCSLTHTHARTQTLTHTHTLSLTHTHMHTLTNSLTHTHTHTQTLTHSLSHTHTYTTL</sequence>
<dbReference type="Ensembl" id="ENSSGRT00000069048.1">
    <property type="protein sequence ID" value="ENSSGRP00000064759.1"/>
    <property type="gene ID" value="ENSSGRG00000033374.1"/>
</dbReference>
<evidence type="ECO:0000259" key="7">
    <source>
        <dbReference type="PROSITE" id="PS51507"/>
    </source>
</evidence>
<feature type="domain" description="IRF tryptophan pentad repeat" evidence="7">
    <location>
        <begin position="7"/>
        <end position="115"/>
    </location>
</feature>
<dbReference type="SMART" id="SM00348">
    <property type="entry name" value="IRF"/>
    <property type="match status" value="1"/>
</dbReference>
<dbReference type="GO" id="GO:0002376">
    <property type="term" value="P:immune system process"/>
    <property type="evidence" value="ECO:0007669"/>
    <property type="project" value="TreeGrafter"/>
</dbReference>
<reference evidence="8" key="2">
    <citation type="submission" date="2025-09" db="UniProtKB">
        <authorList>
            <consortium name="Ensembl"/>
        </authorList>
    </citation>
    <scope>IDENTIFICATION</scope>
</reference>
<dbReference type="PANTHER" id="PTHR11949">
    <property type="entry name" value="INTERFERON REGULATORY FACTOR"/>
    <property type="match status" value="1"/>
</dbReference>
<feature type="region of interest" description="Disordered" evidence="6">
    <location>
        <begin position="176"/>
        <end position="196"/>
    </location>
</feature>
<evidence type="ECO:0000256" key="5">
    <source>
        <dbReference type="ARBA" id="ARBA00023242"/>
    </source>
</evidence>
<dbReference type="Gene3D" id="1.10.10.10">
    <property type="entry name" value="Winged helix-like DNA-binding domain superfamily/Winged helix DNA-binding domain"/>
    <property type="match status" value="1"/>
</dbReference>
<keyword evidence="3" id="KW-0238">DNA-binding</keyword>
<name>A0A672PLT9_SINGR</name>
<evidence type="ECO:0000256" key="6">
    <source>
        <dbReference type="SAM" id="MobiDB-lite"/>
    </source>
</evidence>
<dbReference type="PROSITE" id="PS51507">
    <property type="entry name" value="IRF_2"/>
    <property type="match status" value="1"/>
</dbReference>
<dbReference type="FunFam" id="1.10.10.10:FF:000093">
    <property type="entry name" value="Putative interferon regulatory factor 6"/>
    <property type="match status" value="1"/>
</dbReference>
<dbReference type="SUPFAM" id="SSF46785">
    <property type="entry name" value="Winged helix' DNA-binding domain"/>
    <property type="match status" value="1"/>
</dbReference>
<dbReference type="GO" id="GO:0000978">
    <property type="term" value="F:RNA polymerase II cis-regulatory region sequence-specific DNA binding"/>
    <property type="evidence" value="ECO:0007669"/>
    <property type="project" value="TreeGrafter"/>
</dbReference>
<dbReference type="Proteomes" id="UP000472262">
    <property type="component" value="Unassembled WGS sequence"/>
</dbReference>
<dbReference type="PROSITE" id="PS00601">
    <property type="entry name" value="IRF_1"/>
    <property type="match status" value="1"/>
</dbReference>
<evidence type="ECO:0000256" key="1">
    <source>
        <dbReference type="ARBA" id="ARBA00004123"/>
    </source>
</evidence>
<dbReference type="PANTHER" id="PTHR11949:SF9">
    <property type="entry name" value="INTERFERON REGULATORY FACTOR 6"/>
    <property type="match status" value="1"/>
</dbReference>
<evidence type="ECO:0000256" key="4">
    <source>
        <dbReference type="ARBA" id="ARBA00023163"/>
    </source>
</evidence>
<evidence type="ECO:0000313" key="9">
    <source>
        <dbReference type="Proteomes" id="UP000472262"/>
    </source>
</evidence>
<comment type="subcellular location">
    <subcellularLocation>
        <location evidence="1">Nucleus</location>
    </subcellularLocation>
</comment>
<keyword evidence="2" id="KW-0805">Transcription regulation</keyword>
<dbReference type="GO" id="GO:0000981">
    <property type="term" value="F:DNA-binding transcription factor activity, RNA polymerase II-specific"/>
    <property type="evidence" value="ECO:0007669"/>
    <property type="project" value="TreeGrafter"/>
</dbReference>
<reference evidence="8" key="1">
    <citation type="submission" date="2025-08" db="UniProtKB">
        <authorList>
            <consortium name="Ensembl"/>
        </authorList>
    </citation>
    <scope>IDENTIFICATION</scope>
</reference>
<keyword evidence="5" id="KW-0539">Nucleus</keyword>
<keyword evidence="9" id="KW-1185">Reference proteome</keyword>
<dbReference type="CDD" id="cd00103">
    <property type="entry name" value="IRF"/>
    <property type="match status" value="1"/>
</dbReference>
<dbReference type="InParanoid" id="A0A672PLT9"/>
<dbReference type="InterPro" id="IPR019817">
    <property type="entry name" value="Interferon_reg_fac_CS"/>
</dbReference>
<dbReference type="InterPro" id="IPR036388">
    <property type="entry name" value="WH-like_DNA-bd_sf"/>
</dbReference>
<organism evidence="8 9">
    <name type="scientific">Sinocyclocheilus grahami</name>
    <name type="common">Dianchi golden-line fish</name>
    <name type="synonym">Barbus grahami</name>
    <dbReference type="NCBI Taxonomy" id="75366"/>
    <lineage>
        <taxon>Eukaryota</taxon>
        <taxon>Metazoa</taxon>
        <taxon>Chordata</taxon>
        <taxon>Craniata</taxon>
        <taxon>Vertebrata</taxon>
        <taxon>Euteleostomi</taxon>
        <taxon>Actinopterygii</taxon>
        <taxon>Neopterygii</taxon>
        <taxon>Teleostei</taxon>
        <taxon>Ostariophysi</taxon>
        <taxon>Cypriniformes</taxon>
        <taxon>Cyprinidae</taxon>
        <taxon>Cyprininae</taxon>
        <taxon>Sinocyclocheilus</taxon>
    </lineage>
</organism>